<dbReference type="Gene3D" id="3.30.40.10">
    <property type="entry name" value="Zinc/RING finger domain, C3HC4 (zinc finger)"/>
    <property type="match status" value="1"/>
</dbReference>
<accession>E4XL67</accession>
<dbReference type="SUPFAM" id="SSF57850">
    <property type="entry name" value="RING/U-box"/>
    <property type="match status" value="1"/>
</dbReference>
<name>E4XL67_OIKDI</name>
<gene>
    <name evidence="6" type="ORF">GSOID_T00014439001</name>
</gene>
<evidence type="ECO:0000313" key="7">
    <source>
        <dbReference type="Proteomes" id="UP000001307"/>
    </source>
</evidence>
<proteinExistence type="predicted"/>
<dbReference type="AlphaFoldDB" id="E4XL67"/>
<keyword evidence="7" id="KW-1185">Reference proteome</keyword>
<evidence type="ECO:0000256" key="2">
    <source>
        <dbReference type="ARBA" id="ARBA00022771"/>
    </source>
</evidence>
<keyword evidence="2 4" id="KW-0863">Zinc-finger</keyword>
<evidence type="ECO:0000256" key="3">
    <source>
        <dbReference type="ARBA" id="ARBA00022833"/>
    </source>
</evidence>
<organism evidence="6">
    <name type="scientific">Oikopleura dioica</name>
    <name type="common">Tunicate</name>
    <dbReference type="NCBI Taxonomy" id="34765"/>
    <lineage>
        <taxon>Eukaryota</taxon>
        <taxon>Metazoa</taxon>
        <taxon>Chordata</taxon>
        <taxon>Tunicata</taxon>
        <taxon>Appendicularia</taxon>
        <taxon>Copelata</taxon>
        <taxon>Oikopleuridae</taxon>
        <taxon>Oikopleura</taxon>
    </lineage>
</organism>
<evidence type="ECO:0000313" key="6">
    <source>
        <dbReference type="EMBL" id="CBY10828.1"/>
    </source>
</evidence>
<dbReference type="PROSITE" id="PS50089">
    <property type="entry name" value="ZF_RING_2"/>
    <property type="match status" value="1"/>
</dbReference>
<dbReference type="InParanoid" id="E4XL67"/>
<feature type="domain" description="RING-type" evidence="5">
    <location>
        <begin position="120"/>
        <end position="160"/>
    </location>
</feature>
<keyword evidence="1" id="KW-0479">Metal-binding</keyword>
<dbReference type="SMART" id="SM00184">
    <property type="entry name" value="RING"/>
    <property type="match status" value="1"/>
</dbReference>
<keyword evidence="3" id="KW-0862">Zinc</keyword>
<dbReference type="Pfam" id="PF13639">
    <property type="entry name" value="zf-RING_2"/>
    <property type="match status" value="1"/>
</dbReference>
<dbReference type="InterPro" id="IPR001841">
    <property type="entry name" value="Znf_RING"/>
</dbReference>
<protein>
    <recommendedName>
        <fullName evidence="5">RING-type domain-containing protein</fullName>
    </recommendedName>
</protein>
<reference evidence="6" key="1">
    <citation type="journal article" date="2010" name="Science">
        <title>Plasticity of animal genome architecture unmasked by rapid evolution of a pelagic tunicate.</title>
        <authorList>
            <person name="Denoeud F."/>
            <person name="Henriet S."/>
            <person name="Mungpakdee S."/>
            <person name="Aury J.M."/>
            <person name="Da Silva C."/>
            <person name="Brinkmann H."/>
            <person name="Mikhaleva J."/>
            <person name="Olsen L.C."/>
            <person name="Jubin C."/>
            <person name="Canestro C."/>
            <person name="Bouquet J.M."/>
            <person name="Danks G."/>
            <person name="Poulain J."/>
            <person name="Campsteijn C."/>
            <person name="Adamski M."/>
            <person name="Cross I."/>
            <person name="Yadetie F."/>
            <person name="Muffato M."/>
            <person name="Louis A."/>
            <person name="Butcher S."/>
            <person name="Tsagkogeorga G."/>
            <person name="Konrad A."/>
            <person name="Singh S."/>
            <person name="Jensen M.F."/>
            <person name="Cong E.H."/>
            <person name="Eikeseth-Otteraa H."/>
            <person name="Noel B."/>
            <person name="Anthouard V."/>
            <person name="Porcel B.M."/>
            <person name="Kachouri-Lafond R."/>
            <person name="Nishino A."/>
            <person name="Ugolini M."/>
            <person name="Chourrout P."/>
            <person name="Nishida H."/>
            <person name="Aasland R."/>
            <person name="Huzurbazar S."/>
            <person name="Westhof E."/>
            <person name="Delsuc F."/>
            <person name="Lehrach H."/>
            <person name="Reinhardt R."/>
            <person name="Weissenbach J."/>
            <person name="Roy S.W."/>
            <person name="Artiguenave F."/>
            <person name="Postlethwait J.H."/>
            <person name="Manak J.R."/>
            <person name="Thompson E.M."/>
            <person name="Jaillon O."/>
            <person name="Du Pasquier L."/>
            <person name="Boudinot P."/>
            <person name="Liberles D.A."/>
            <person name="Volff J.N."/>
            <person name="Philippe H."/>
            <person name="Lenhard B."/>
            <person name="Roest Crollius H."/>
            <person name="Wincker P."/>
            <person name="Chourrout D."/>
        </authorList>
    </citation>
    <scope>NUCLEOTIDE SEQUENCE [LARGE SCALE GENOMIC DNA]</scope>
</reference>
<dbReference type="InterPro" id="IPR013083">
    <property type="entry name" value="Znf_RING/FYVE/PHD"/>
</dbReference>
<evidence type="ECO:0000256" key="4">
    <source>
        <dbReference type="PROSITE-ProRule" id="PRU00175"/>
    </source>
</evidence>
<dbReference type="OrthoDB" id="6329076at2759"/>
<dbReference type="Proteomes" id="UP000001307">
    <property type="component" value="Unassembled WGS sequence"/>
</dbReference>
<evidence type="ECO:0000256" key="1">
    <source>
        <dbReference type="ARBA" id="ARBA00022723"/>
    </source>
</evidence>
<evidence type="ECO:0000259" key="5">
    <source>
        <dbReference type="PROSITE" id="PS50089"/>
    </source>
</evidence>
<dbReference type="GO" id="GO:0008270">
    <property type="term" value="F:zinc ion binding"/>
    <property type="evidence" value="ECO:0007669"/>
    <property type="project" value="UniProtKB-KW"/>
</dbReference>
<dbReference type="EMBL" id="FN653068">
    <property type="protein sequence ID" value="CBY10828.1"/>
    <property type="molecule type" value="Genomic_DNA"/>
</dbReference>
<sequence>MPAFIKRECCTVAQSLRAKETFEKLYDDLEKVKKNSSASDIATVSGKLDSFFDKFANFFPKTGDDAKCKNVKKQFQQLGDHLQIVKYNCKAEAIETVSEELDSFIEKFSTFFPKNDRNSCAICLEKYDDKKRIECTLLCGHRSCFECLTQLPNKNCPTCRKAFTNEQIIKLF</sequence>